<dbReference type="InterPro" id="IPR036388">
    <property type="entry name" value="WH-like_DNA-bd_sf"/>
</dbReference>
<keyword evidence="2" id="KW-0238">DNA-binding</keyword>
<organism evidence="5 6">
    <name type="scientific">Mesobacillus foraminis</name>
    <dbReference type="NCBI Taxonomy" id="279826"/>
    <lineage>
        <taxon>Bacteria</taxon>
        <taxon>Bacillati</taxon>
        <taxon>Bacillota</taxon>
        <taxon>Bacilli</taxon>
        <taxon>Bacillales</taxon>
        <taxon>Bacillaceae</taxon>
        <taxon>Mesobacillus</taxon>
    </lineage>
</organism>
<evidence type="ECO:0000313" key="5">
    <source>
        <dbReference type="EMBL" id="TCN25127.1"/>
    </source>
</evidence>
<evidence type="ECO:0000259" key="4">
    <source>
        <dbReference type="PROSITE" id="PS50043"/>
    </source>
</evidence>
<dbReference type="SUPFAM" id="SSF46894">
    <property type="entry name" value="C-terminal effector domain of the bipartite response regulators"/>
    <property type="match status" value="1"/>
</dbReference>
<dbReference type="EMBL" id="SLVV01000006">
    <property type="protein sequence ID" value="TCN25127.1"/>
    <property type="molecule type" value="Genomic_DNA"/>
</dbReference>
<feature type="domain" description="HTH luxR-type" evidence="4">
    <location>
        <begin position="158"/>
        <end position="223"/>
    </location>
</feature>
<dbReference type="PROSITE" id="PS50043">
    <property type="entry name" value="HTH_LUXR_2"/>
    <property type="match status" value="1"/>
</dbReference>
<keyword evidence="3" id="KW-0804">Transcription</keyword>
<reference evidence="5 6" key="1">
    <citation type="journal article" date="2015" name="Stand. Genomic Sci.">
        <title>Genomic Encyclopedia of Bacterial and Archaeal Type Strains, Phase III: the genomes of soil and plant-associated and newly described type strains.</title>
        <authorList>
            <person name="Whitman W.B."/>
            <person name="Woyke T."/>
            <person name="Klenk H.P."/>
            <person name="Zhou Y."/>
            <person name="Lilburn T.G."/>
            <person name="Beck B.J."/>
            <person name="De Vos P."/>
            <person name="Vandamme P."/>
            <person name="Eisen J.A."/>
            <person name="Garrity G."/>
            <person name="Hugenholtz P."/>
            <person name="Kyrpides N.C."/>
        </authorList>
    </citation>
    <scope>NUCLEOTIDE SEQUENCE [LARGE SCALE GENOMIC DNA]</scope>
    <source>
        <strain evidence="5 6">CV53</strain>
    </source>
</reference>
<comment type="caution">
    <text evidence="5">The sequence shown here is derived from an EMBL/GenBank/DDBJ whole genome shotgun (WGS) entry which is preliminary data.</text>
</comment>
<keyword evidence="6" id="KW-1185">Reference proteome</keyword>
<dbReference type="SMART" id="SM00421">
    <property type="entry name" value="HTH_LUXR"/>
    <property type="match status" value="1"/>
</dbReference>
<evidence type="ECO:0000256" key="2">
    <source>
        <dbReference type="ARBA" id="ARBA00023125"/>
    </source>
</evidence>
<evidence type="ECO:0000313" key="6">
    <source>
        <dbReference type="Proteomes" id="UP000295689"/>
    </source>
</evidence>
<keyword evidence="1" id="KW-0805">Transcription regulation</keyword>
<proteinExistence type="predicted"/>
<dbReference type="PRINTS" id="PR00038">
    <property type="entry name" value="HTHLUXR"/>
</dbReference>
<dbReference type="Pfam" id="PF00196">
    <property type="entry name" value="GerE"/>
    <property type="match status" value="1"/>
</dbReference>
<dbReference type="Proteomes" id="UP000295689">
    <property type="component" value="Unassembled WGS sequence"/>
</dbReference>
<dbReference type="GO" id="GO:0006355">
    <property type="term" value="P:regulation of DNA-templated transcription"/>
    <property type="evidence" value="ECO:0007669"/>
    <property type="project" value="InterPro"/>
</dbReference>
<dbReference type="Gene3D" id="1.10.10.10">
    <property type="entry name" value="Winged helix-like DNA-binding domain superfamily/Winged helix DNA-binding domain"/>
    <property type="match status" value="1"/>
</dbReference>
<dbReference type="PANTHER" id="PTHR44688:SF16">
    <property type="entry name" value="DNA-BINDING TRANSCRIPTIONAL ACTIVATOR DEVR_DOSR"/>
    <property type="match status" value="1"/>
</dbReference>
<evidence type="ECO:0000256" key="1">
    <source>
        <dbReference type="ARBA" id="ARBA00023015"/>
    </source>
</evidence>
<evidence type="ECO:0000256" key="3">
    <source>
        <dbReference type="ARBA" id="ARBA00023163"/>
    </source>
</evidence>
<dbReference type="InterPro" id="IPR000792">
    <property type="entry name" value="Tscrpt_reg_LuxR_C"/>
</dbReference>
<gene>
    <name evidence="5" type="ORF">EV146_106331</name>
</gene>
<sequence length="226" mass="25876">MLEEKIRKLENITNQDDLLYQSMELYMETFPVKNCYLFRYSSIGYLAEGIVLLTPTELIHIREIRDDIRSLPIIFSSIQERKAKYCTGIEYFKQASSKYTFASTVTSMLIVPISFHSVVIGYYLTNEFTQKAAFDDKMLSSFTAFGKVVGSVLEKNTSHTPSQELSKRELEVMKRISWGESTKEMADSMNISELTVKQYVKSAISKLGVQNRPHAVSELFRKGIIS</sequence>
<dbReference type="PANTHER" id="PTHR44688">
    <property type="entry name" value="DNA-BINDING TRANSCRIPTIONAL ACTIVATOR DEVR_DOSR"/>
    <property type="match status" value="1"/>
</dbReference>
<name>A0A4R2BDW7_9BACI</name>
<accession>A0A4R2BDW7</accession>
<protein>
    <submittedName>
        <fullName evidence="5">Regulatory LuxR family protein</fullName>
    </submittedName>
</protein>
<dbReference type="RefSeq" id="WP_132006618.1">
    <property type="nucleotide sequence ID" value="NZ_JABUHM010000004.1"/>
</dbReference>
<dbReference type="AlphaFoldDB" id="A0A4R2BDW7"/>
<dbReference type="InterPro" id="IPR016032">
    <property type="entry name" value="Sig_transdc_resp-reg_C-effctor"/>
</dbReference>
<dbReference type="GO" id="GO:0003677">
    <property type="term" value="F:DNA binding"/>
    <property type="evidence" value="ECO:0007669"/>
    <property type="project" value="UniProtKB-KW"/>
</dbReference>
<dbReference type="CDD" id="cd06170">
    <property type="entry name" value="LuxR_C_like"/>
    <property type="match status" value="1"/>
</dbReference>
<dbReference type="SUPFAM" id="SSF55781">
    <property type="entry name" value="GAF domain-like"/>
    <property type="match status" value="1"/>
</dbReference>